<evidence type="ECO:0000313" key="2">
    <source>
        <dbReference type="Proteomes" id="UP000053815"/>
    </source>
</evidence>
<evidence type="ECO:0000313" key="1">
    <source>
        <dbReference type="EMBL" id="GAN08132.1"/>
    </source>
</evidence>
<dbReference type="EMBL" id="DF836479">
    <property type="protein sequence ID" value="GAN08132.1"/>
    <property type="molecule type" value="Genomic_DNA"/>
</dbReference>
<accession>A0A0C9MX41</accession>
<dbReference type="STRING" id="91626.A0A0C9MX41"/>
<reference evidence="1" key="1">
    <citation type="submission" date="2014-09" db="EMBL/GenBank/DDBJ databases">
        <title>Draft genome sequence of an oleaginous Mucoromycotina fungus Mucor ambiguus NBRC6742.</title>
        <authorList>
            <person name="Takeda I."/>
            <person name="Yamane N."/>
            <person name="Morita T."/>
            <person name="Tamano K."/>
            <person name="Machida M."/>
            <person name="Baker S."/>
            <person name="Koike H."/>
        </authorList>
    </citation>
    <scope>NUCLEOTIDE SEQUENCE</scope>
    <source>
        <strain evidence="1">NBRC 6742</strain>
    </source>
</reference>
<keyword evidence="2" id="KW-1185">Reference proteome</keyword>
<proteinExistence type="predicted"/>
<name>A0A0C9MX41_9FUNG</name>
<organism evidence="1">
    <name type="scientific">Mucor ambiguus</name>
    <dbReference type="NCBI Taxonomy" id="91626"/>
    <lineage>
        <taxon>Eukaryota</taxon>
        <taxon>Fungi</taxon>
        <taxon>Fungi incertae sedis</taxon>
        <taxon>Mucoromycota</taxon>
        <taxon>Mucoromycotina</taxon>
        <taxon>Mucoromycetes</taxon>
        <taxon>Mucorales</taxon>
        <taxon>Mucorineae</taxon>
        <taxon>Mucoraceae</taxon>
        <taxon>Mucor</taxon>
    </lineage>
</organism>
<protein>
    <submittedName>
        <fullName evidence="1">Uncharacterized protein</fullName>
    </submittedName>
</protein>
<dbReference type="AlphaFoldDB" id="A0A0C9MX41"/>
<gene>
    <name evidence="1" type="ORF">MAM1_0190d07639</name>
</gene>
<sequence length="102" mass="11578">MFPKAIKQFPVARKQLTTKSQSNTIDIMYKSIAMLPRDFGEVAINFSTALMLPLSTVIYSDPQSTVKLSRKVHSMTVADVFAVHLTEQYLHWKRCFDPSLAV</sequence>
<dbReference type="Proteomes" id="UP000053815">
    <property type="component" value="Unassembled WGS sequence"/>
</dbReference>
<dbReference type="OrthoDB" id="10387230at2759"/>